<accession>A0A9Q5GJG7</accession>
<name>A0A9Q5GJG7_CLOBE</name>
<comment type="caution">
    <text evidence="1">The sequence shown here is derived from an EMBL/GenBank/DDBJ whole genome shotgun (WGS) entry which is preliminary data.</text>
</comment>
<dbReference type="Proteomes" id="UP000821656">
    <property type="component" value="Unassembled WGS sequence"/>
</dbReference>
<protein>
    <submittedName>
        <fullName evidence="1">Uncharacterized protein</fullName>
    </submittedName>
</protein>
<evidence type="ECO:0000313" key="1">
    <source>
        <dbReference type="EMBL" id="NRV12269.1"/>
    </source>
</evidence>
<sequence>MRLMLIKEDIERIKEKTIPSLCEFIERVCGTTTSEKELEVLPEVVESLSLLIQAIQ</sequence>
<organism evidence="1 2">
    <name type="scientific">Clostridium beijerinckii</name>
    <name type="common">Clostridium MP</name>
    <dbReference type="NCBI Taxonomy" id="1520"/>
    <lineage>
        <taxon>Bacteria</taxon>
        <taxon>Bacillati</taxon>
        <taxon>Bacillota</taxon>
        <taxon>Clostridia</taxon>
        <taxon>Eubacteriales</taxon>
        <taxon>Clostridiaceae</taxon>
        <taxon>Clostridium</taxon>
    </lineage>
</organism>
<reference evidence="1" key="1">
    <citation type="submission" date="2020-05" db="EMBL/GenBank/DDBJ databases">
        <title>Genomic insights into acetone-butanol-ethanol (ABE) fermentation by sequencing solventogenic clostridia strains.</title>
        <authorList>
            <person name="Brown S."/>
        </authorList>
    </citation>
    <scope>NUCLEOTIDE SEQUENCE</scope>
    <source>
        <strain evidence="1">DJ126</strain>
    </source>
</reference>
<dbReference type="EMBL" id="JABSXK010000001">
    <property type="protein sequence ID" value="NRV12269.1"/>
    <property type="molecule type" value="Genomic_DNA"/>
</dbReference>
<dbReference type="AlphaFoldDB" id="A0A9Q5GJG7"/>
<gene>
    <name evidence="1" type="ORF">DFH45_005232</name>
</gene>
<proteinExistence type="predicted"/>
<evidence type="ECO:0000313" key="2">
    <source>
        <dbReference type="Proteomes" id="UP000821656"/>
    </source>
</evidence>
<dbReference type="RefSeq" id="WP_173696053.1">
    <property type="nucleotide sequence ID" value="NZ_CP016090.1"/>
</dbReference>